<dbReference type="Proteomes" id="UP000481153">
    <property type="component" value="Unassembled WGS sequence"/>
</dbReference>
<reference evidence="4 5" key="1">
    <citation type="submission" date="2019-07" db="EMBL/GenBank/DDBJ databases">
        <title>Genomics analysis of Aphanomyces spp. identifies a new class of oomycete effector associated with host adaptation.</title>
        <authorList>
            <person name="Gaulin E."/>
        </authorList>
    </citation>
    <scope>NUCLEOTIDE SEQUENCE [LARGE SCALE GENOMIC DNA]</scope>
    <source>
        <strain evidence="4 5">ATCC 201684</strain>
    </source>
</reference>
<gene>
    <name evidence="4" type="ORF">Ae201684_017898</name>
</gene>
<feature type="domain" description="DDE Tnp4" evidence="3">
    <location>
        <begin position="132"/>
        <end position="288"/>
    </location>
</feature>
<evidence type="ECO:0000256" key="2">
    <source>
        <dbReference type="ARBA" id="ARBA00022723"/>
    </source>
</evidence>
<dbReference type="PANTHER" id="PTHR34615">
    <property type="entry name" value="PX DOMAIN-CONTAINING PROTEIN"/>
    <property type="match status" value="1"/>
</dbReference>
<name>A0A6G0WAC6_9STRA</name>
<keyword evidence="5" id="KW-1185">Reference proteome</keyword>
<dbReference type="EMBL" id="VJMJ01000314">
    <property type="protein sequence ID" value="KAF0723151.1"/>
    <property type="molecule type" value="Genomic_DNA"/>
</dbReference>
<evidence type="ECO:0000313" key="5">
    <source>
        <dbReference type="Proteomes" id="UP000481153"/>
    </source>
</evidence>
<sequence length="321" mass="36928">MTSLLIMMAMDDLSGHEAHELIEVDIRKYESNDVLCKSHFRFTSAQIKQLVELLKLPWLLTLSNGSRCRAELAMYILLKRMAYPCRLCDLEEFFGLRRDMLSRILSFMVVLQRYASTISAKGSPLKCVVGFIDGTVRPICRPKRYQRSTYNGHKRVRALKFQVVSAPNGLIIHLAGPFIGRRHDARMLRESGLSEALRMHCTFQSSSFIVYVDPAYGVDDHFVSPFRGTSLSWQEKRFNRLMSRVRVSVEWRFGSVVNNWAFVDFKKNLKVLLQPVGKLYIVAVLLNNFLTCFNGSMCSKFFNCTPPSIQDYVQSLYNCSE</sequence>
<dbReference type="AlphaFoldDB" id="A0A6G0WAC6"/>
<dbReference type="InterPro" id="IPR027806">
    <property type="entry name" value="HARBI1_dom"/>
</dbReference>
<organism evidence="4 5">
    <name type="scientific">Aphanomyces euteiches</name>
    <dbReference type="NCBI Taxonomy" id="100861"/>
    <lineage>
        <taxon>Eukaryota</taxon>
        <taxon>Sar</taxon>
        <taxon>Stramenopiles</taxon>
        <taxon>Oomycota</taxon>
        <taxon>Saprolegniomycetes</taxon>
        <taxon>Saprolegniales</taxon>
        <taxon>Verrucalvaceae</taxon>
        <taxon>Aphanomyces</taxon>
    </lineage>
</organism>
<evidence type="ECO:0000313" key="4">
    <source>
        <dbReference type="EMBL" id="KAF0723151.1"/>
    </source>
</evidence>
<protein>
    <recommendedName>
        <fullName evidence="3">DDE Tnp4 domain-containing protein</fullName>
    </recommendedName>
</protein>
<dbReference type="VEuPathDB" id="FungiDB:AeMF1_006936"/>
<proteinExistence type="predicted"/>
<dbReference type="GO" id="GO:0046872">
    <property type="term" value="F:metal ion binding"/>
    <property type="evidence" value="ECO:0007669"/>
    <property type="project" value="UniProtKB-KW"/>
</dbReference>
<dbReference type="Pfam" id="PF13359">
    <property type="entry name" value="DDE_Tnp_4"/>
    <property type="match status" value="1"/>
</dbReference>
<comment type="caution">
    <text evidence="4">The sequence shown here is derived from an EMBL/GenBank/DDBJ whole genome shotgun (WGS) entry which is preliminary data.</text>
</comment>
<comment type="cofactor">
    <cofactor evidence="1">
        <name>a divalent metal cation</name>
        <dbReference type="ChEBI" id="CHEBI:60240"/>
    </cofactor>
</comment>
<evidence type="ECO:0000256" key="1">
    <source>
        <dbReference type="ARBA" id="ARBA00001968"/>
    </source>
</evidence>
<accession>A0A6G0WAC6</accession>
<dbReference type="PANTHER" id="PTHR34615:SF1">
    <property type="entry name" value="PX DOMAIN-CONTAINING PROTEIN"/>
    <property type="match status" value="1"/>
</dbReference>
<keyword evidence="2" id="KW-0479">Metal-binding</keyword>
<evidence type="ECO:0000259" key="3">
    <source>
        <dbReference type="Pfam" id="PF13359"/>
    </source>
</evidence>